<dbReference type="KEGG" id="ffu:CLAFUR5_06343"/>
<comment type="subcellular location">
    <subcellularLocation>
        <location evidence="2">Chromosome</location>
        <location evidence="2">Telomere</location>
    </subcellularLocation>
    <subcellularLocation>
        <location evidence="1">Nucleus</location>
    </subcellularLocation>
</comment>
<reference evidence="11" key="1">
    <citation type="submission" date="2021-12" db="EMBL/GenBank/DDBJ databases">
        <authorList>
            <person name="Zaccaron A."/>
            <person name="Stergiopoulos I."/>
        </authorList>
    </citation>
    <scope>NUCLEOTIDE SEQUENCE</scope>
    <source>
        <strain evidence="11">Race5_Kim</strain>
    </source>
</reference>
<keyword evidence="4" id="KW-0158">Chromosome</keyword>
<dbReference type="GO" id="GO:0003677">
    <property type="term" value="F:DNA binding"/>
    <property type="evidence" value="ECO:0007669"/>
    <property type="project" value="UniProtKB-KW"/>
</dbReference>
<feature type="domain" description="CST complex subunit Stn1 N-terminal" evidence="10">
    <location>
        <begin position="47"/>
        <end position="219"/>
    </location>
</feature>
<dbReference type="RefSeq" id="XP_047761544.1">
    <property type="nucleotide sequence ID" value="XM_047905491.1"/>
</dbReference>
<accession>A0A9Q8LGW0</accession>
<dbReference type="GO" id="GO:0000781">
    <property type="term" value="C:chromosome, telomeric region"/>
    <property type="evidence" value="ECO:0007669"/>
    <property type="project" value="UniProtKB-SubCell"/>
</dbReference>
<dbReference type="SUPFAM" id="SSF50249">
    <property type="entry name" value="Nucleic acid-binding proteins"/>
    <property type="match status" value="1"/>
</dbReference>
<evidence type="ECO:0000256" key="9">
    <source>
        <dbReference type="SAM" id="MobiDB-lite"/>
    </source>
</evidence>
<dbReference type="Pfam" id="PF10451">
    <property type="entry name" value="Stn1"/>
    <property type="match status" value="1"/>
</dbReference>
<dbReference type="OMA" id="FCFKASP"/>
<protein>
    <recommendedName>
        <fullName evidence="3">CST complex subunit STN1</fullName>
    </recommendedName>
    <alternativeName>
        <fullName evidence="8">Suppressor of cdc thirteen homolog</fullName>
    </alternativeName>
</protein>
<evidence type="ECO:0000256" key="6">
    <source>
        <dbReference type="ARBA" id="ARBA00023125"/>
    </source>
</evidence>
<sequence>MTSVERPSRHHIYPKRYFDASATWFAWNKLTAKDVHALREEPGFEGQDIYFYLNQPIRFVRLVGLVVQIDVVSEGRYTLLTLDDSSGANIEVKIEKRSRVAGDETIYATNTLIDNVDVKVYVGGSTILVNGRPLELGTVIGAQGTITSFRQSRQLSLKKIFRVQDTNQEAAHWMRAADWKKDILSKPWVLSRQQQDAIDEQLRQDELKEEKREKLKRKKQAKYDEKYRQKQAAKEEKREVVEAMLNKGALPGSEVLPRPWD</sequence>
<dbReference type="Gene3D" id="2.40.50.140">
    <property type="entry name" value="Nucleic acid-binding proteins"/>
    <property type="match status" value="1"/>
</dbReference>
<evidence type="ECO:0000256" key="2">
    <source>
        <dbReference type="ARBA" id="ARBA00004574"/>
    </source>
</evidence>
<dbReference type="GO" id="GO:0005634">
    <property type="term" value="C:nucleus"/>
    <property type="evidence" value="ECO:0007669"/>
    <property type="project" value="UniProtKB-SubCell"/>
</dbReference>
<dbReference type="CDD" id="cd03524">
    <property type="entry name" value="RPA2_OBF_family"/>
    <property type="match status" value="1"/>
</dbReference>
<dbReference type="InterPro" id="IPR018856">
    <property type="entry name" value="Stn1_N"/>
</dbReference>
<keyword evidence="5" id="KW-0779">Telomere</keyword>
<dbReference type="AlphaFoldDB" id="A0A9Q8LGW0"/>
<dbReference type="InterPro" id="IPR040260">
    <property type="entry name" value="RFA2-like"/>
</dbReference>
<evidence type="ECO:0000256" key="1">
    <source>
        <dbReference type="ARBA" id="ARBA00004123"/>
    </source>
</evidence>
<dbReference type="InterPro" id="IPR012340">
    <property type="entry name" value="NA-bd_OB-fold"/>
</dbReference>
<evidence type="ECO:0000256" key="8">
    <source>
        <dbReference type="ARBA" id="ARBA00030039"/>
    </source>
</evidence>
<dbReference type="Proteomes" id="UP000756132">
    <property type="component" value="Chromosome 5"/>
</dbReference>
<proteinExistence type="predicted"/>
<feature type="compositionally biased region" description="Basic and acidic residues" evidence="9">
    <location>
        <begin position="221"/>
        <end position="237"/>
    </location>
</feature>
<dbReference type="PANTHER" id="PTHR13989">
    <property type="entry name" value="REPLICATION PROTEIN A-RELATED"/>
    <property type="match status" value="1"/>
</dbReference>
<evidence type="ECO:0000259" key="10">
    <source>
        <dbReference type="Pfam" id="PF10451"/>
    </source>
</evidence>
<keyword evidence="7" id="KW-0539">Nucleus</keyword>
<feature type="region of interest" description="Disordered" evidence="9">
    <location>
        <begin position="211"/>
        <end position="237"/>
    </location>
</feature>
<evidence type="ECO:0000256" key="7">
    <source>
        <dbReference type="ARBA" id="ARBA00023242"/>
    </source>
</evidence>
<name>A0A9Q8LGW0_PASFU</name>
<keyword evidence="12" id="KW-1185">Reference proteome</keyword>
<evidence type="ECO:0000313" key="12">
    <source>
        <dbReference type="Proteomes" id="UP000756132"/>
    </source>
</evidence>
<reference evidence="11" key="2">
    <citation type="journal article" date="2022" name="Microb. Genom.">
        <title>A chromosome-scale genome assembly of the tomato pathogen Cladosporium fulvum reveals a compartmentalized genome architecture and the presence of a dispensable chromosome.</title>
        <authorList>
            <person name="Zaccaron A.Z."/>
            <person name="Chen L.H."/>
            <person name="Samaras A."/>
            <person name="Stergiopoulos I."/>
        </authorList>
    </citation>
    <scope>NUCLEOTIDE SEQUENCE</scope>
    <source>
        <strain evidence="11">Race5_Kim</strain>
    </source>
</reference>
<evidence type="ECO:0000313" key="11">
    <source>
        <dbReference type="EMBL" id="UJO17178.1"/>
    </source>
</evidence>
<keyword evidence="6" id="KW-0238">DNA-binding</keyword>
<evidence type="ECO:0000256" key="3">
    <source>
        <dbReference type="ARBA" id="ARBA00017411"/>
    </source>
</evidence>
<dbReference type="GeneID" id="71986221"/>
<dbReference type="OrthoDB" id="77828at2759"/>
<evidence type="ECO:0000256" key="4">
    <source>
        <dbReference type="ARBA" id="ARBA00022454"/>
    </source>
</evidence>
<dbReference type="PANTHER" id="PTHR13989:SF33">
    <property type="entry name" value="CST COMPLEX SUBUNIT STN1"/>
    <property type="match status" value="1"/>
</dbReference>
<gene>
    <name evidence="11" type="ORF">CLAFUR5_06343</name>
</gene>
<evidence type="ECO:0000256" key="5">
    <source>
        <dbReference type="ARBA" id="ARBA00022895"/>
    </source>
</evidence>
<dbReference type="EMBL" id="CP090167">
    <property type="protein sequence ID" value="UJO17178.1"/>
    <property type="molecule type" value="Genomic_DNA"/>
</dbReference>
<organism evidence="11 12">
    <name type="scientific">Passalora fulva</name>
    <name type="common">Tomato leaf mold</name>
    <name type="synonym">Cladosporium fulvum</name>
    <dbReference type="NCBI Taxonomy" id="5499"/>
    <lineage>
        <taxon>Eukaryota</taxon>
        <taxon>Fungi</taxon>
        <taxon>Dikarya</taxon>
        <taxon>Ascomycota</taxon>
        <taxon>Pezizomycotina</taxon>
        <taxon>Dothideomycetes</taxon>
        <taxon>Dothideomycetidae</taxon>
        <taxon>Mycosphaerellales</taxon>
        <taxon>Mycosphaerellaceae</taxon>
        <taxon>Fulvia</taxon>
    </lineage>
</organism>